<evidence type="ECO:0000313" key="2">
    <source>
        <dbReference type="Proteomes" id="UP001501705"/>
    </source>
</evidence>
<dbReference type="EMBL" id="BAAAPH010000010">
    <property type="protein sequence ID" value="GAA1575260.1"/>
    <property type="molecule type" value="Genomic_DNA"/>
</dbReference>
<protein>
    <submittedName>
        <fullName evidence="1">Uncharacterized protein</fullName>
    </submittedName>
</protein>
<comment type="caution">
    <text evidence="1">The sequence shown here is derived from an EMBL/GenBank/DDBJ whole genome shotgun (WGS) entry which is preliminary data.</text>
</comment>
<organism evidence="1 2">
    <name type="scientific">Kribbella hippodromi</name>
    <dbReference type="NCBI Taxonomy" id="434347"/>
    <lineage>
        <taxon>Bacteria</taxon>
        <taxon>Bacillati</taxon>
        <taxon>Actinomycetota</taxon>
        <taxon>Actinomycetes</taxon>
        <taxon>Propionibacteriales</taxon>
        <taxon>Kribbellaceae</taxon>
        <taxon>Kribbella</taxon>
    </lineage>
</organism>
<gene>
    <name evidence="1" type="ORF">GCM10009804_35080</name>
</gene>
<sequence>MSVAVSPMNSVVLVGDRESGEVPEAMGFGVVAATGSCLAVGARAAVDGETTVRVAGRGEGELGGLSRAWAGVLATPSGVLVVSDVVGTELLALSVEPVVSVEVWVNDPREPDLIHVVVR</sequence>
<dbReference type="Proteomes" id="UP001501705">
    <property type="component" value="Unassembled WGS sequence"/>
</dbReference>
<keyword evidence="2" id="KW-1185">Reference proteome</keyword>
<name>A0ABN2DG75_9ACTN</name>
<reference evidence="1 2" key="1">
    <citation type="journal article" date="2019" name="Int. J. Syst. Evol. Microbiol.">
        <title>The Global Catalogue of Microorganisms (GCM) 10K type strain sequencing project: providing services to taxonomists for standard genome sequencing and annotation.</title>
        <authorList>
            <consortium name="The Broad Institute Genomics Platform"/>
            <consortium name="The Broad Institute Genome Sequencing Center for Infectious Disease"/>
            <person name="Wu L."/>
            <person name="Ma J."/>
        </authorList>
    </citation>
    <scope>NUCLEOTIDE SEQUENCE [LARGE SCALE GENOMIC DNA]</scope>
    <source>
        <strain evidence="1 2">JCM 15572</strain>
    </source>
</reference>
<proteinExistence type="predicted"/>
<evidence type="ECO:0000313" key="1">
    <source>
        <dbReference type="EMBL" id="GAA1575260.1"/>
    </source>
</evidence>
<accession>A0ABN2DG75</accession>